<evidence type="ECO:0000259" key="7">
    <source>
        <dbReference type="Pfam" id="PF00909"/>
    </source>
</evidence>
<dbReference type="SUPFAM" id="SSF111352">
    <property type="entry name" value="Ammonium transporter"/>
    <property type="match status" value="1"/>
</dbReference>
<dbReference type="Pfam" id="PF00909">
    <property type="entry name" value="Ammonium_transp"/>
    <property type="match status" value="1"/>
</dbReference>
<feature type="transmembrane region" description="Helical" evidence="6">
    <location>
        <begin position="60"/>
        <end position="78"/>
    </location>
</feature>
<sequence length="497" mass="53755">MACFKRGKFALTVLILQIVFIVLFGVFADYSDSANAKVRKNSLDPSKGGADPGANEVADIYPMFQDVHVMMFVGFGFLMTFLKRYGYSSVGFNLLITALVIQWASLMGGFLDMEGGKMHFNIITLLTSDFTAAAVLISFGAVLGKTSPLQLVIMAVCEVVLSKVNEWIGVTQFKAVDMGGSMFVHVFGAYFGIVVARVLYTRDIQEAEQKEGSVYHSDIFSMIGTLFLWIYWPSFNAALAPGDDQHRAVINTYYALAACTVTAFAVSSLLDEENRFNMVSIVSNMVSVANNMVHIQNSTLAGGVAVGTLADMMIYPWGALVVGFIAGTVSVFGYKYLTPALARVKFHDTCGVNNLHGMPGLIAGIGGIVAASLATEDNYGYSLYQIFQARAPELNSTKYLEVIQDLHIEAGDGRSAQAQAAWQAAALGTTLGMAIVGGLLVGLLLRLPFLNQPREDQVLDDTDYWEMPEEGFPGSASVEICTVDFDKLKGSAITTKI</sequence>
<evidence type="ECO:0000256" key="1">
    <source>
        <dbReference type="ARBA" id="ARBA00004141"/>
    </source>
</evidence>
<dbReference type="Proteomes" id="UP001208570">
    <property type="component" value="Unassembled WGS sequence"/>
</dbReference>
<reference evidence="8" key="1">
    <citation type="journal article" date="2023" name="Mol. Biol. Evol.">
        <title>Third-Generation Sequencing Reveals the Adaptive Role of the Epigenome in Three Deep-Sea Polychaetes.</title>
        <authorList>
            <person name="Perez M."/>
            <person name="Aroh O."/>
            <person name="Sun Y."/>
            <person name="Lan Y."/>
            <person name="Juniper S.K."/>
            <person name="Young C.R."/>
            <person name="Angers B."/>
            <person name="Qian P.Y."/>
        </authorList>
    </citation>
    <scope>NUCLEOTIDE SEQUENCE</scope>
    <source>
        <strain evidence="8">P08H-3</strain>
    </source>
</reference>
<evidence type="ECO:0000256" key="6">
    <source>
        <dbReference type="SAM" id="Phobius"/>
    </source>
</evidence>
<feature type="transmembrane region" description="Helical" evidence="6">
    <location>
        <begin position="122"/>
        <end position="144"/>
    </location>
</feature>
<feature type="transmembrane region" description="Helical" evidence="6">
    <location>
        <begin position="182"/>
        <end position="200"/>
    </location>
</feature>
<feature type="transmembrane region" description="Helical" evidence="6">
    <location>
        <begin position="314"/>
        <end position="334"/>
    </location>
</feature>
<evidence type="ECO:0000256" key="2">
    <source>
        <dbReference type="ARBA" id="ARBA00011036"/>
    </source>
</evidence>
<keyword evidence="4 6" id="KW-1133">Transmembrane helix</keyword>
<evidence type="ECO:0000313" key="9">
    <source>
        <dbReference type="Proteomes" id="UP001208570"/>
    </source>
</evidence>
<feature type="transmembrane region" description="Helical" evidence="6">
    <location>
        <begin position="90"/>
        <end position="110"/>
    </location>
</feature>
<accession>A0AAD9K7E7</accession>
<feature type="transmembrane region" description="Helical" evidence="6">
    <location>
        <begin position="252"/>
        <end position="270"/>
    </location>
</feature>
<gene>
    <name evidence="8" type="ORF">LSH36_39g09002</name>
</gene>
<comment type="subcellular location">
    <subcellularLocation>
        <location evidence="1">Membrane</location>
        <topology evidence="1">Multi-pass membrane protein</topology>
    </subcellularLocation>
</comment>
<evidence type="ECO:0000313" key="8">
    <source>
        <dbReference type="EMBL" id="KAK2166428.1"/>
    </source>
</evidence>
<feature type="transmembrane region" description="Helical" evidence="6">
    <location>
        <begin position="212"/>
        <end position="232"/>
    </location>
</feature>
<evidence type="ECO:0000256" key="3">
    <source>
        <dbReference type="ARBA" id="ARBA00022692"/>
    </source>
</evidence>
<comment type="similarity">
    <text evidence="2">Belongs to the ammonium transporter (TC 2.A.49) family. Rh subfamily.</text>
</comment>
<dbReference type="InterPro" id="IPR002229">
    <property type="entry name" value="RhesusRHD"/>
</dbReference>
<organism evidence="8 9">
    <name type="scientific">Paralvinella palmiformis</name>
    <dbReference type="NCBI Taxonomy" id="53620"/>
    <lineage>
        <taxon>Eukaryota</taxon>
        <taxon>Metazoa</taxon>
        <taxon>Spiralia</taxon>
        <taxon>Lophotrochozoa</taxon>
        <taxon>Annelida</taxon>
        <taxon>Polychaeta</taxon>
        <taxon>Sedentaria</taxon>
        <taxon>Canalipalpata</taxon>
        <taxon>Terebellida</taxon>
        <taxon>Terebelliformia</taxon>
        <taxon>Alvinellidae</taxon>
        <taxon>Paralvinella</taxon>
    </lineage>
</organism>
<evidence type="ECO:0000256" key="4">
    <source>
        <dbReference type="ARBA" id="ARBA00022989"/>
    </source>
</evidence>
<feature type="transmembrane region" description="Helical" evidence="6">
    <location>
        <begin position="420"/>
        <end position="445"/>
    </location>
</feature>
<dbReference type="FunFam" id="1.10.3430.10:FF:000012">
    <property type="entry name" value="Rh type C glycoprotein"/>
    <property type="match status" value="1"/>
</dbReference>
<dbReference type="PRINTS" id="PR00342">
    <property type="entry name" value="RHESUSRHD"/>
</dbReference>
<keyword evidence="9" id="KW-1185">Reference proteome</keyword>
<protein>
    <recommendedName>
        <fullName evidence="7">Ammonium transporter AmtB-like domain-containing protein</fullName>
    </recommendedName>
</protein>
<keyword evidence="3 6" id="KW-0812">Transmembrane</keyword>
<dbReference type="GO" id="GO:0005886">
    <property type="term" value="C:plasma membrane"/>
    <property type="evidence" value="ECO:0007669"/>
    <property type="project" value="InterPro"/>
</dbReference>
<proteinExistence type="inferred from homology"/>
<feature type="domain" description="Ammonium transporter AmtB-like" evidence="7">
    <location>
        <begin position="53"/>
        <end position="449"/>
    </location>
</feature>
<dbReference type="AlphaFoldDB" id="A0AAD9K7E7"/>
<dbReference type="GO" id="GO:0008519">
    <property type="term" value="F:ammonium channel activity"/>
    <property type="evidence" value="ECO:0007669"/>
    <property type="project" value="InterPro"/>
</dbReference>
<dbReference type="InterPro" id="IPR029020">
    <property type="entry name" value="Ammonium/urea_transptr"/>
</dbReference>
<dbReference type="EMBL" id="JAODUP010000039">
    <property type="protein sequence ID" value="KAK2166428.1"/>
    <property type="molecule type" value="Genomic_DNA"/>
</dbReference>
<keyword evidence="5 6" id="KW-0472">Membrane</keyword>
<comment type="caution">
    <text evidence="8">The sequence shown here is derived from an EMBL/GenBank/DDBJ whole genome shotgun (WGS) entry which is preliminary data.</text>
</comment>
<dbReference type="PANTHER" id="PTHR11730">
    <property type="entry name" value="AMMONIUM TRANSPORTER"/>
    <property type="match status" value="1"/>
</dbReference>
<dbReference type="PANTHER" id="PTHR11730:SF60">
    <property type="entry name" value="RH50, ISOFORM D"/>
    <property type="match status" value="1"/>
</dbReference>
<evidence type="ECO:0000256" key="5">
    <source>
        <dbReference type="ARBA" id="ARBA00023136"/>
    </source>
</evidence>
<dbReference type="Gene3D" id="1.10.3430.10">
    <property type="entry name" value="Ammonium transporter AmtB like domains"/>
    <property type="match status" value="1"/>
</dbReference>
<dbReference type="InterPro" id="IPR024041">
    <property type="entry name" value="NH4_transpt_AmtB-like_dom"/>
</dbReference>
<feature type="transmembrane region" description="Helical" evidence="6">
    <location>
        <begin position="355"/>
        <end position="374"/>
    </location>
</feature>
<dbReference type="GO" id="GO:0097272">
    <property type="term" value="P:ammonium homeostasis"/>
    <property type="evidence" value="ECO:0007669"/>
    <property type="project" value="TreeGrafter"/>
</dbReference>
<name>A0AAD9K7E7_9ANNE</name>